<name>A0A9D4CAF7_DREPO</name>
<accession>A0A9D4CAF7</accession>
<proteinExistence type="predicted"/>
<organism evidence="1 2">
    <name type="scientific">Dreissena polymorpha</name>
    <name type="common">Zebra mussel</name>
    <name type="synonym">Mytilus polymorpha</name>
    <dbReference type="NCBI Taxonomy" id="45954"/>
    <lineage>
        <taxon>Eukaryota</taxon>
        <taxon>Metazoa</taxon>
        <taxon>Spiralia</taxon>
        <taxon>Lophotrochozoa</taxon>
        <taxon>Mollusca</taxon>
        <taxon>Bivalvia</taxon>
        <taxon>Autobranchia</taxon>
        <taxon>Heteroconchia</taxon>
        <taxon>Euheterodonta</taxon>
        <taxon>Imparidentia</taxon>
        <taxon>Neoheterodontei</taxon>
        <taxon>Myida</taxon>
        <taxon>Dreissenoidea</taxon>
        <taxon>Dreissenidae</taxon>
        <taxon>Dreissena</taxon>
    </lineage>
</organism>
<dbReference type="EMBL" id="JAIWYP010000013">
    <property type="protein sequence ID" value="KAH3719879.1"/>
    <property type="molecule type" value="Genomic_DNA"/>
</dbReference>
<reference evidence="1" key="1">
    <citation type="journal article" date="2019" name="bioRxiv">
        <title>The Genome of the Zebra Mussel, Dreissena polymorpha: A Resource for Invasive Species Research.</title>
        <authorList>
            <person name="McCartney M.A."/>
            <person name="Auch B."/>
            <person name="Kono T."/>
            <person name="Mallez S."/>
            <person name="Zhang Y."/>
            <person name="Obille A."/>
            <person name="Becker A."/>
            <person name="Abrahante J.E."/>
            <person name="Garbe J."/>
            <person name="Badalamenti J.P."/>
            <person name="Herman A."/>
            <person name="Mangelson H."/>
            <person name="Liachko I."/>
            <person name="Sullivan S."/>
            <person name="Sone E.D."/>
            <person name="Koren S."/>
            <person name="Silverstein K.A.T."/>
            <person name="Beckman K.B."/>
            <person name="Gohl D.M."/>
        </authorList>
    </citation>
    <scope>NUCLEOTIDE SEQUENCE</scope>
    <source>
        <strain evidence="1">Duluth1</strain>
        <tissue evidence="1">Whole animal</tissue>
    </source>
</reference>
<keyword evidence="2" id="KW-1185">Reference proteome</keyword>
<dbReference type="Proteomes" id="UP000828390">
    <property type="component" value="Unassembled WGS sequence"/>
</dbReference>
<reference evidence="1" key="2">
    <citation type="submission" date="2020-11" db="EMBL/GenBank/DDBJ databases">
        <authorList>
            <person name="McCartney M.A."/>
            <person name="Auch B."/>
            <person name="Kono T."/>
            <person name="Mallez S."/>
            <person name="Becker A."/>
            <person name="Gohl D.M."/>
            <person name="Silverstein K.A.T."/>
            <person name="Koren S."/>
            <person name="Bechman K.B."/>
            <person name="Herman A."/>
            <person name="Abrahante J.E."/>
            <person name="Garbe J."/>
        </authorList>
    </citation>
    <scope>NUCLEOTIDE SEQUENCE</scope>
    <source>
        <strain evidence="1">Duluth1</strain>
        <tissue evidence="1">Whole animal</tissue>
    </source>
</reference>
<comment type="caution">
    <text evidence="1">The sequence shown here is derived from an EMBL/GenBank/DDBJ whole genome shotgun (WGS) entry which is preliminary data.</text>
</comment>
<evidence type="ECO:0000313" key="1">
    <source>
        <dbReference type="EMBL" id="KAH3719879.1"/>
    </source>
</evidence>
<sequence>MVHERVSAPLWASKAGCVDHGNHDAHISLPVIEAARANDVVLIGFPGHTTHILQPMDVKVSQTQ</sequence>
<protein>
    <submittedName>
        <fullName evidence="1">Uncharacterized protein</fullName>
    </submittedName>
</protein>
<dbReference type="AlphaFoldDB" id="A0A9D4CAF7"/>
<gene>
    <name evidence="1" type="ORF">DPMN_062763</name>
</gene>
<evidence type="ECO:0000313" key="2">
    <source>
        <dbReference type="Proteomes" id="UP000828390"/>
    </source>
</evidence>